<dbReference type="Proteomes" id="UP000007881">
    <property type="component" value="Chromosome"/>
</dbReference>
<gene>
    <name evidence="2" type="ordered locus">PSMK_10190</name>
</gene>
<organism evidence="2 3">
    <name type="scientific">Phycisphaera mikurensis (strain NBRC 102666 / KCTC 22515 / FYK2301M01)</name>
    <dbReference type="NCBI Taxonomy" id="1142394"/>
    <lineage>
        <taxon>Bacteria</taxon>
        <taxon>Pseudomonadati</taxon>
        <taxon>Planctomycetota</taxon>
        <taxon>Phycisphaerae</taxon>
        <taxon>Phycisphaerales</taxon>
        <taxon>Phycisphaeraceae</taxon>
        <taxon>Phycisphaera</taxon>
    </lineage>
</organism>
<evidence type="ECO:0000313" key="2">
    <source>
        <dbReference type="EMBL" id="BAM03178.1"/>
    </source>
</evidence>
<dbReference type="STRING" id="1142394.PSMK_10190"/>
<feature type="compositionally biased region" description="Basic and acidic residues" evidence="1">
    <location>
        <begin position="25"/>
        <end position="49"/>
    </location>
</feature>
<dbReference type="AlphaFoldDB" id="I0ID40"/>
<name>I0ID40_PHYMF</name>
<evidence type="ECO:0000256" key="1">
    <source>
        <dbReference type="SAM" id="MobiDB-lite"/>
    </source>
</evidence>
<dbReference type="HOGENOM" id="CLU_427502_0_0_0"/>
<reference evidence="2 3" key="1">
    <citation type="submission" date="2012-02" db="EMBL/GenBank/DDBJ databases">
        <title>Complete genome sequence of Phycisphaera mikurensis NBRC 102666.</title>
        <authorList>
            <person name="Ankai A."/>
            <person name="Hosoyama A."/>
            <person name="Terui Y."/>
            <person name="Sekine M."/>
            <person name="Fukai R."/>
            <person name="Kato Y."/>
            <person name="Nakamura S."/>
            <person name="Yamada-Narita S."/>
            <person name="Kawakoshi A."/>
            <person name="Fukunaga Y."/>
            <person name="Yamazaki S."/>
            <person name="Fujita N."/>
        </authorList>
    </citation>
    <scope>NUCLEOTIDE SEQUENCE [LARGE SCALE GENOMIC DNA]</scope>
    <source>
        <strain evidence="3">NBRC 102666 / KCTC 22515 / FYK2301M01</strain>
    </source>
</reference>
<protein>
    <submittedName>
        <fullName evidence="2">Uncharacterized protein</fullName>
    </submittedName>
</protein>
<evidence type="ECO:0000313" key="3">
    <source>
        <dbReference type="Proteomes" id="UP000007881"/>
    </source>
</evidence>
<keyword evidence="3" id="KW-1185">Reference proteome</keyword>
<feature type="region of interest" description="Disordered" evidence="1">
    <location>
        <begin position="25"/>
        <end position="60"/>
    </location>
</feature>
<dbReference type="KEGG" id="phm:PSMK_10190"/>
<accession>I0ID40</accession>
<sequence>MCHAPRQRHHPNARAARARERLALAREDAGGRAGCSERSDPRRMWRGHPDGVQAPADRLPGMHDGYDFEASGNLRLWKAEGDSAGRSLEHYIQPAEEYSLQDLGLEEAGSTVKLYLEALGNTSSWWFGPNNDSTWQWNNPTSPQAISVHAEHEDLRTQIGDSVLVKPMLVDLRIDSDNDGTLSLRDEALEQAEPGIAPGAWWVINNDDSDSDLWVPDYADGYGLAAAKGTAVNAEADQVSNEDEFYKISTDFTRYAGNDAERLKVRFNYDANDPIAGVQFDGTQGYRIVDGGLIRIWTTDAADPGRDGRKLQDGGSVIESGYAYSVSDLPAAGLYLESVASSGSLADLDVLVEYLLDGVVFASDRVAGTSVASKAGFTTQALQRARINPDTWAPLAGFPFNQNTVQAVYDYYRDTYLANQDDFVWLGMARMAGGAVWDGLITGEQAITLLRAALANPLQTWQDRLGNLYALEIAERQQVMFVEMQKAIFEDLAWQHELYADAGYAAFEILRTHTPKDVPSDVDTVWKQIDAGDVVRGNFALVPREQNYILQPYWDQFTAAFGMQGVVIGQGTRSPLPNGLPFASTPGLGLFPNVAWWPDRERWIELDMWPKWLDYIKRERADLVKAGLGTQLGPAFVSPI</sequence>
<proteinExistence type="predicted"/>
<dbReference type="EMBL" id="AP012338">
    <property type="protein sequence ID" value="BAM03178.1"/>
    <property type="molecule type" value="Genomic_DNA"/>
</dbReference>
<dbReference type="eggNOG" id="COG3103">
    <property type="taxonomic scope" value="Bacteria"/>
</dbReference>